<keyword evidence="3" id="KW-1185">Reference proteome</keyword>
<name>A0A9P7G513_9AGAR</name>
<feature type="compositionally biased region" description="Polar residues" evidence="1">
    <location>
        <begin position="1"/>
        <end position="22"/>
    </location>
</feature>
<gene>
    <name evidence="2" type="ORF">DXG03_001852</name>
</gene>
<accession>A0A9P7G513</accession>
<comment type="caution">
    <text evidence="2">The sequence shown here is derived from an EMBL/GenBank/DDBJ whole genome shotgun (WGS) entry which is preliminary data.</text>
</comment>
<feature type="region of interest" description="Disordered" evidence="1">
    <location>
        <begin position="1"/>
        <end position="25"/>
    </location>
</feature>
<dbReference type="Gene3D" id="3.40.50.1820">
    <property type="entry name" value="alpha/beta hydrolase"/>
    <property type="match status" value="1"/>
</dbReference>
<dbReference type="Proteomes" id="UP000775547">
    <property type="component" value="Unassembled WGS sequence"/>
</dbReference>
<sequence>MQTISTRSVKRSTSTNPSTQDGSIAADICANHDPVPTKGIIWLGALPYLGDILPIVATPLVLSFLPGITAPESPAAALQARIDFCSTLVPAELLPKVPYADLSAWVGAASHLSPECATLLLGRTQDASRLKEEGAKGLPLCIIHGAEDLQISGKHVIEQMQPQFKDCEAHLLEGIGHILFWEDPEAVANIIQKFVARVTQTKVFHFFRSHFFCSWRTESPGAQV</sequence>
<organism evidence="2 3">
    <name type="scientific">Asterophora parasitica</name>
    <dbReference type="NCBI Taxonomy" id="117018"/>
    <lineage>
        <taxon>Eukaryota</taxon>
        <taxon>Fungi</taxon>
        <taxon>Dikarya</taxon>
        <taxon>Basidiomycota</taxon>
        <taxon>Agaricomycotina</taxon>
        <taxon>Agaricomycetes</taxon>
        <taxon>Agaricomycetidae</taxon>
        <taxon>Agaricales</taxon>
        <taxon>Tricholomatineae</taxon>
        <taxon>Lyophyllaceae</taxon>
        <taxon>Asterophora</taxon>
    </lineage>
</organism>
<dbReference type="AlphaFoldDB" id="A0A9P7G513"/>
<dbReference type="SUPFAM" id="SSF53474">
    <property type="entry name" value="alpha/beta-Hydrolases"/>
    <property type="match status" value="1"/>
</dbReference>
<dbReference type="InterPro" id="IPR029058">
    <property type="entry name" value="AB_hydrolase_fold"/>
</dbReference>
<reference evidence="2" key="2">
    <citation type="submission" date="2021-10" db="EMBL/GenBank/DDBJ databases">
        <title>Phylogenomics reveals ancestral predisposition of the termite-cultivated fungus Termitomyces towards a domesticated lifestyle.</title>
        <authorList>
            <person name="Auxier B."/>
            <person name="Grum-Grzhimaylo A."/>
            <person name="Cardenas M.E."/>
            <person name="Lodge J.D."/>
            <person name="Laessoe T."/>
            <person name="Pedersen O."/>
            <person name="Smith M.E."/>
            <person name="Kuyper T.W."/>
            <person name="Franco-Molano E.A."/>
            <person name="Baroni T.J."/>
            <person name="Aanen D.K."/>
        </authorList>
    </citation>
    <scope>NUCLEOTIDE SEQUENCE</scope>
    <source>
        <strain evidence="2">AP01</strain>
        <tissue evidence="2">Mycelium</tissue>
    </source>
</reference>
<dbReference type="OrthoDB" id="408373at2759"/>
<dbReference type="EMBL" id="JABCKV010000145">
    <property type="protein sequence ID" value="KAG5642935.1"/>
    <property type="molecule type" value="Genomic_DNA"/>
</dbReference>
<reference evidence="2" key="1">
    <citation type="submission" date="2020-07" db="EMBL/GenBank/DDBJ databases">
        <authorList>
            <person name="Nieuwenhuis M."/>
            <person name="Van De Peppel L.J.J."/>
        </authorList>
    </citation>
    <scope>NUCLEOTIDE SEQUENCE</scope>
    <source>
        <strain evidence="2">AP01</strain>
        <tissue evidence="2">Mycelium</tissue>
    </source>
</reference>
<protein>
    <submittedName>
        <fullName evidence="2">Uncharacterized protein</fullName>
    </submittedName>
</protein>
<evidence type="ECO:0000256" key="1">
    <source>
        <dbReference type="SAM" id="MobiDB-lite"/>
    </source>
</evidence>
<evidence type="ECO:0000313" key="3">
    <source>
        <dbReference type="Proteomes" id="UP000775547"/>
    </source>
</evidence>
<proteinExistence type="predicted"/>
<evidence type="ECO:0000313" key="2">
    <source>
        <dbReference type="EMBL" id="KAG5642935.1"/>
    </source>
</evidence>